<proteinExistence type="predicted"/>
<accession>A0AAV7MT34</accession>
<sequence length="100" mass="11176">MVPTIPCCKGSVVLRPRVLHGVLSRATGVLRDVQWLPRRSPQALRVSVRREELAGCMRAASECETHLRRAWSSRDKATKQKRRRSFSPAPPRTDSTQGAG</sequence>
<keyword evidence="3" id="KW-1185">Reference proteome</keyword>
<dbReference type="AlphaFoldDB" id="A0AAV7MT34"/>
<name>A0AAV7MT34_PLEWA</name>
<dbReference type="EMBL" id="JANPWB010000013">
    <property type="protein sequence ID" value="KAJ1106447.1"/>
    <property type="molecule type" value="Genomic_DNA"/>
</dbReference>
<evidence type="ECO:0000313" key="3">
    <source>
        <dbReference type="Proteomes" id="UP001066276"/>
    </source>
</evidence>
<protein>
    <submittedName>
        <fullName evidence="2">Uncharacterized protein</fullName>
    </submittedName>
</protein>
<comment type="caution">
    <text evidence="2">The sequence shown here is derived from an EMBL/GenBank/DDBJ whole genome shotgun (WGS) entry which is preliminary data.</text>
</comment>
<organism evidence="2 3">
    <name type="scientific">Pleurodeles waltl</name>
    <name type="common">Iberian ribbed newt</name>
    <dbReference type="NCBI Taxonomy" id="8319"/>
    <lineage>
        <taxon>Eukaryota</taxon>
        <taxon>Metazoa</taxon>
        <taxon>Chordata</taxon>
        <taxon>Craniata</taxon>
        <taxon>Vertebrata</taxon>
        <taxon>Euteleostomi</taxon>
        <taxon>Amphibia</taxon>
        <taxon>Batrachia</taxon>
        <taxon>Caudata</taxon>
        <taxon>Salamandroidea</taxon>
        <taxon>Salamandridae</taxon>
        <taxon>Pleurodelinae</taxon>
        <taxon>Pleurodeles</taxon>
    </lineage>
</organism>
<dbReference type="Proteomes" id="UP001066276">
    <property type="component" value="Chromosome 9"/>
</dbReference>
<reference evidence="2" key="1">
    <citation type="journal article" date="2022" name="bioRxiv">
        <title>Sequencing and chromosome-scale assembly of the giantPleurodeles waltlgenome.</title>
        <authorList>
            <person name="Brown T."/>
            <person name="Elewa A."/>
            <person name="Iarovenko S."/>
            <person name="Subramanian E."/>
            <person name="Araus A.J."/>
            <person name="Petzold A."/>
            <person name="Susuki M."/>
            <person name="Suzuki K.-i.T."/>
            <person name="Hayashi T."/>
            <person name="Toyoda A."/>
            <person name="Oliveira C."/>
            <person name="Osipova E."/>
            <person name="Leigh N.D."/>
            <person name="Simon A."/>
            <person name="Yun M.H."/>
        </authorList>
    </citation>
    <scope>NUCLEOTIDE SEQUENCE</scope>
    <source>
        <strain evidence="2">20211129_DDA</strain>
        <tissue evidence="2">Liver</tissue>
    </source>
</reference>
<gene>
    <name evidence="2" type="ORF">NDU88_003848</name>
</gene>
<evidence type="ECO:0000256" key="1">
    <source>
        <dbReference type="SAM" id="MobiDB-lite"/>
    </source>
</evidence>
<feature type="compositionally biased region" description="Basic and acidic residues" evidence="1">
    <location>
        <begin position="67"/>
        <end position="78"/>
    </location>
</feature>
<feature type="region of interest" description="Disordered" evidence="1">
    <location>
        <begin position="67"/>
        <end position="100"/>
    </location>
</feature>
<evidence type="ECO:0000313" key="2">
    <source>
        <dbReference type="EMBL" id="KAJ1106447.1"/>
    </source>
</evidence>